<dbReference type="Gene3D" id="3.10.105.10">
    <property type="entry name" value="Dipeptide-binding Protein, Domain 3"/>
    <property type="match status" value="1"/>
</dbReference>
<reference evidence="6 7" key="1">
    <citation type="submission" date="2017-04" db="EMBL/GenBank/DDBJ databases">
        <authorList>
            <person name="Afonso C.L."/>
            <person name="Miller P.J."/>
            <person name="Scott M.A."/>
            <person name="Spackman E."/>
            <person name="Goraichik I."/>
            <person name="Dimitrov K.M."/>
            <person name="Suarez D.L."/>
            <person name="Swayne D.E."/>
        </authorList>
    </citation>
    <scope>NUCLEOTIDE SEQUENCE [LARGE SCALE GENOMIC DNA]</scope>
    <source>
        <strain evidence="6 7">USBA 355</strain>
    </source>
</reference>
<dbReference type="GO" id="GO:0043190">
    <property type="term" value="C:ATP-binding cassette (ABC) transporter complex"/>
    <property type="evidence" value="ECO:0007669"/>
    <property type="project" value="InterPro"/>
</dbReference>
<dbReference type="InterPro" id="IPR023765">
    <property type="entry name" value="SBP_5_CS"/>
</dbReference>
<dbReference type="GO" id="GO:0030288">
    <property type="term" value="C:outer membrane-bounded periplasmic space"/>
    <property type="evidence" value="ECO:0007669"/>
    <property type="project" value="UniProtKB-ARBA"/>
</dbReference>
<protein>
    <submittedName>
        <fullName evidence="6">Peptide/nickel transport system substrate-binding protein</fullName>
    </submittedName>
</protein>
<dbReference type="RefSeq" id="WP_085121665.1">
    <property type="nucleotide sequence ID" value="NZ_FWZX01000003.1"/>
</dbReference>
<accession>A0A1Y6BDS3</accession>
<dbReference type="GO" id="GO:0015833">
    <property type="term" value="P:peptide transport"/>
    <property type="evidence" value="ECO:0007669"/>
    <property type="project" value="TreeGrafter"/>
</dbReference>
<dbReference type="SUPFAM" id="SSF53850">
    <property type="entry name" value="Periplasmic binding protein-like II"/>
    <property type="match status" value="1"/>
</dbReference>
<dbReference type="Proteomes" id="UP000192917">
    <property type="component" value="Unassembled WGS sequence"/>
</dbReference>
<keyword evidence="7" id="KW-1185">Reference proteome</keyword>
<dbReference type="CDD" id="cd08503">
    <property type="entry name" value="PBP2_NikA_DppA_OppA_like_17"/>
    <property type="match status" value="1"/>
</dbReference>
<feature type="domain" description="Solute-binding protein family 5" evidence="5">
    <location>
        <begin position="118"/>
        <end position="453"/>
    </location>
</feature>
<dbReference type="InterPro" id="IPR030678">
    <property type="entry name" value="Peptide/Ni-bd"/>
</dbReference>
<dbReference type="AlphaFoldDB" id="A0A1Y6BDS3"/>
<dbReference type="Gene3D" id="3.40.190.10">
    <property type="entry name" value="Periplasmic binding protein-like II"/>
    <property type="match status" value="1"/>
</dbReference>
<keyword evidence="4" id="KW-0732">Signal</keyword>
<dbReference type="PROSITE" id="PS51318">
    <property type="entry name" value="TAT"/>
    <property type="match status" value="1"/>
</dbReference>
<dbReference type="EMBL" id="FWZX01000003">
    <property type="protein sequence ID" value="SMF04840.1"/>
    <property type="molecule type" value="Genomic_DNA"/>
</dbReference>
<comment type="subcellular location">
    <subcellularLocation>
        <location evidence="1">Periplasm</location>
    </subcellularLocation>
</comment>
<dbReference type="STRING" id="560819.SAMN05428998_103230"/>
<sequence length="564" mass="63716">MAKEIKDAQGKRVHPYVPELCQQLRENKIDRREFLRTACLLGVSAGVAYATADKIMGRQGSLIRPAMAETPKMGGRLRSSMRVQRMDDPATYDWTQMSNQTRAIIEYMTLTTPDNVTVPYLAESWEASDDLKTWTFKLRKGIKWSNGDDFNADDVIHNFTRWLDPATGSSNVGLFIGMTEEAGKDDKGKIKRRMRSDAIERVDDHTVTLHLSAPELAIPENLYNYPTAIVHRGFGKDYAADFAKNPIGTGPFTLAEFKIGERCLLKKKPDYWGPKYYLDEILYLDHGDDPNAPIQALASGEVDHVYEVDIDSIDQVEDMDHGVLHDVVTAQTHVMRMRVDAKPFDDKRVRQAVCAGLDHAKILELSYRGKGAVAEDHHVAPIHPEYFKLPMIERDIEKSKKLLAEAGYKDGIDLEIEVHPNYQFTVTAAQAARDQLAPAGIRLNIKPNPNYWDVWQKVPFGATTWTHRPLGVMVLNLGYRSGVSWNETGYANPEFDAALSDASGTLDVKERTAKMEKVEKILQDDSVIAQPYWRSVFTATSDKVHGYKAHPTQYHQFSKTWIDS</sequence>
<dbReference type="PANTHER" id="PTHR30290">
    <property type="entry name" value="PERIPLASMIC BINDING COMPONENT OF ABC TRANSPORTER"/>
    <property type="match status" value="1"/>
</dbReference>
<dbReference type="Gene3D" id="3.90.76.10">
    <property type="entry name" value="Dipeptide-binding Protein, Domain 1"/>
    <property type="match status" value="1"/>
</dbReference>
<evidence type="ECO:0000256" key="3">
    <source>
        <dbReference type="ARBA" id="ARBA00022448"/>
    </source>
</evidence>
<evidence type="ECO:0000256" key="2">
    <source>
        <dbReference type="ARBA" id="ARBA00005695"/>
    </source>
</evidence>
<name>A0A1Y6BDS3_9PROT</name>
<gene>
    <name evidence="6" type="ORF">SAMN05428998_103230</name>
</gene>
<evidence type="ECO:0000259" key="5">
    <source>
        <dbReference type="Pfam" id="PF00496"/>
    </source>
</evidence>
<evidence type="ECO:0000313" key="6">
    <source>
        <dbReference type="EMBL" id="SMF04840.1"/>
    </source>
</evidence>
<proteinExistence type="inferred from homology"/>
<dbReference type="Pfam" id="PF00496">
    <property type="entry name" value="SBP_bac_5"/>
    <property type="match status" value="1"/>
</dbReference>
<dbReference type="InterPro" id="IPR006311">
    <property type="entry name" value="TAT_signal"/>
</dbReference>
<dbReference type="PROSITE" id="PS01040">
    <property type="entry name" value="SBP_BACTERIAL_5"/>
    <property type="match status" value="1"/>
</dbReference>
<dbReference type="PANTHER" id="PTHR30290:SF9">
    <property type="entry name" value="OLIGOPEPTIDE-BINDING PROTEIN APPA"/>
    <property type="match status" value="1"/>
</dbReference>
<evidence type="ECO:0000256" key="1">
    <source>
        <dbReference type="ARBA" id="ARBA00004418"/>
    </source>
</evidence>
<dbReference type="InterPro" id="IPR039424">
    <property type="entry name" value="SBP_5"/>
</dbReference>
<organism evidence="6 7">
    <name type="scientific">Tistlia consotensis USBA 355</name>
    <dbReference type="NCBI Taxonomy" id="560819"/>
    <lineage>
        <taxon>Bacteria</taxon>
        <taxon>Pseudomonadati</taxon>
        <taxon>Pseudomonadota</taxon>
        <taxon>Alphaproteobacteria</taxon>
        <taxon>Rhodospirillales</taxon>
        <taxon>Rhodovibrionaceae</taxon>
        <taxon>Tistlia</taxon>
    </lineage>
</organism>
<evidence type="ECO:0000256" key="4">
    <source>
        <dbReference type="ARBA" id="ARBA00022729"/>
    </source>
</evidence>
<dbReference type="PIRSF" id="PIRSF002741">
    <property type="entry name" value="MppA"/>
    <property type="match status" value="1"/>
</dbReference>
<dbReference type="GO" id="GO:1904680">
    <property type="term" value="F:peptide transmembrane transporter activity"/>
    <property type="evidence" value="ECO:0007669"/>
    <property type="project" value="TreeGrafter"/>
</dbReference>
<dbReference type="InterPro" id="IPR000914">
    <property type="entry name" value="SBP_5_dom"/>
</dbReference>
<evidence type="ECO:0000313" key="7">
    <source>
        <dbReference type="Proteomes" id="UP000192917"/>
    </source>
</evidence>
<comment type="similarity">
    <text evidence="2">Belongs to the bacterial solute-binding protein 5 family.</text>
</comment>
<keyword evidence="3" id="KW-0813">Transport</keyword>